<dbReference type="EMBL" id="CH445337">
    <property type="protein sequence ID" value="EAT83693.1"/>
    <property type="molecule type" value="Genomic_DNA"/>
</dbReference>
<name>Q0UI89_PHANO</name>
<accession>Q0UI89</accession>
<evidence type="ECO:0000313" key="1">
    <source>
        <dbReference type="EMBL" id="EAT83693.1"/>
    </source>
</evidence>
<organism evidence="1 2">
    <name type="scientific">Phaeosphaeria nodorum (strain SN15 / ATCC MYA-4574 / FGSC 10173)</name>
    <name type="common">Glume blotch fungus</name>
    <name type="synonym">Parastagonospora nodorum</name>
    <dbReference type="NCBI Taxonomy" id="321614"/>
    <lineage>
        <taxon>Eukaryota</taxon>
        <taxon>Fungi</taxon>
        <taxon>Dikarya</taxon>
        <taxon>Ascomycota</taxon>
        <taxon>Pezizomycotina</taxon>
        <taxon>Dothideomycetes</taxon>
        <taxon>Pleosporomycetidae</taxon>
        <taxon>Pleosporales</taxon>
        <taxon>Pleosporineae</taxon>
        <taxon>Phaeosphaeriaceae</taxon>
        <taxon>Parastagonospora</taxon>
    </lineage>
</organism>
<dbReference type="AlphaFoldDB" id="Q0UI89"/>
<dbReference type="InParanoid" id="Q0UI89"/>
<dbReference type="Proteomes" id="UP000001055">
    <property type="component" value="Unassembled WGS sequence"/>
</dbReference>
<evidence type="ECO:0000313" key="2">
    <source>
        <dbReference type="Proteomes" id="UP000001055"/>
    </source>
</evidence>
<dbReference type="GeneID" id="5975735"/>
<reference evidence="2" key="1">
    <citation type="journal article" date="2007" name="Plant Cell">
        <title>Dothideomycete-plant interactions illuminated by genome sequencing and EST analysis of the wheat pathogen Stagonospora nodorum.</title>
        <authorList>
            <person name="Hane J.K."/>
            <person name="Lowe R.G."/>
            <person name="Solomon P.S."/>
            <person name="Tan K.C."/>
            <person name="Schoch C.L."/>
            <person name="Spatafora J.W."/>
            <person name="Crous P.W."/>
            <person name="Kodira C."/>
            <person name="Birren B.W."/>
            <person name="Galagan J.E."/>
            <person name="Torriani S.F."/>
            <person name="McDonald B.A."/>
            <person name="Oliver R.P."/>
        </authorList>
    </citation>
    <scope>NUCLEOTIDE SEQUENCE [LARGE SCALE GENOMIC DNA]</scope>
    <source>
        <strain evidence="2">SN15 / ATCC MYA-4574 / FGSC 10173</strain>
    </source>
</reference>
<gene>
    <name evidence="1" type="ORF">SNOG_08525</name>
</gene>
<dbReference type="RefSeq" id="XP_001798836.1">
    <property type="nucleotide sequence ID" value="XM_001798784.1"/>
</dbReference>
<protein>
    <submittedName>
        <fullName evidence="1">Uncharacterized protein</fullName>
    </submittedName>
</protein>
<sequence length="116" mass="12265">MTSIVAAIQISGAVAGSRPMVAQTSFVASVGRNYGTVLEITYLSHAVIYAFSDEVPDSPRVPSGACGLALKVYGSRRQKLVVQGRQLPIPSARNICWTLAAVPAFQPPITLLNLPV</sequence>
<dbReference type="KEGG" id="pno:SNOG_08525"/>
<proteinExistence type="predicted"/>